<dbReference type="RefSeq" id="WP_007495311.1">
    <property type="nucleotide sequence ID" value="NZ_AGBF01000035.1"/>
</dbReference>
<protein>
    <submittedName>
        <fullName evidence="1">Uncharacterized protein</fullName>
    </submittedName>
</protein>
<proteinExistence type="predicted"/>
<evidence type="ECO:0000313" key="1">
    <source>
        <dbReference type="EMBL" id="EGX59189.1"/>
    </source>
</evidence>
<dbReference type="Proteomes" id="UP000004217">
    <property type="component" value="Unassembled WGS sequence"/>
</dbReference>
<evidence type="ECO:0000313" key="2">
    <source>
        <dbReference type="Proteomes" id="UP000004217"/>
    </source>
</evidence>
<reference evidence="1 2" key="1">
    <citation type="submission" date="2011-08" db="EMBL/GenBank/DDBJ databases">
        <authorList>
            <person name="Lin Y."/>
            <person name="Hao X."/>
            <person name="Johnstone L."/>
            <person name="Miller S.J."/>
            <person name="Wei G."/>
            <person name="Rensing C."/>
        </authorList>
    </citation>
    <scope>NUCLEOTIDE SEQUENCE [LARGE SCALE GENOMIC DNA]</scope>
    <source>
        <strain evidence="1 2">K42</strain>
    </source>
</reference>
<comment type="caution">
    <text evidence="1">The sequence shown here is derived from an EMBL/GenBank/DDBJ whole genome shotgun (WGS) entry which is preliminary data.</text>
</comment>
<gene>
    <name evidence="1" type="ORF">SZN_13836</name>
</gene>
<dbReference type="AlphaFoldDB" id="G2GB93"/>
<organism evidence="1 2">
    <name type="scientific">Streptomyces zinciresistens K42</name>
    <dbReference type="NCBI Taxonomy" id="700597"/>
    <lineage>
        <taxon>Bacteria</taxon>
        <taxon>Bacillati</taxon>
        <taxon>Actinomycetota</taxon>
        <taxon>Actinomycetes</taxon>
        <taxon>Kitasatosporales</taxon>
        <taxon>Streptomycetaceae</taxon>
        <taxon>Streptomyces</taxon>
    </lineage>
</organism>
<sequence length="66" mass="7215">MKLFMPRVLSRELIRVDGKEDPPPLDVRELAVSLPGRHRSKLPALDRVEGSVQLVDEGANLGVGGQ</sequence>
<keyword evidence="2" id="KW-1185">Reference proteome</keyword>
<name>G2GB93_9ACTN</name>
<accession>G2GB93</accession>
<dbReference type="EMBL" id="AGBF01000035">
    <property type="protein sequence ID" value="EGX59189.1"/>
    <property type="molecule type" value="Genomic_DNA"/>
</dbReference>